<feature type="transmembrane region" description="Helical" evidence="5">
    <location>
        <begin position="292"/>
        <end position="310"/>
    </location>
</feature>
<evidence type="ECO:0000256" key="2">
    <source>
        <dbReference type="ARBA" id="ARBA00022692"/>
    </source>
</evidence>
<organism evidence="7 8">
    <name type="scientific">Clostridium saudiense</name>
    <dbReference type="NCBI Taxonomy" id="1414720"/>
    <lineage>
        <taxon>Bacteria</taxon>
        <taxon>Bacillati</taxon>
        <taxon>Bacillota</taxon>
        <taxon>Clostridia</taxon>
        <taxon>Eubacteriales</taxon>
        <taxon>Clostridiaceae</taxon>
        <taxon>Clostridium</taxon>
    </lineage>
</organism>
<comment type="caution">
    <text evidence="7">The sequence shown here is derived from an EMBL/GenBank/DDBJ whole genome shotgun (WGS) entry which is preliminary data.</text>
</comment>
<dbReference type="InterPro" id="IPR051533">
    <property type="entry name" value="WaaL-like"/>
</dbReference>
<keyword evidence="2 5" id="KW-0812">Transmembrane</keyword>
<feature type="domain" description="O-antigen ligase-related" evidence="6">
    <location>
        <begin position="163"/>
        <end position="309"/>
    </location>
</feature>
<reference evidence="7 8" key="1">
    <citation type="journal article" date="2021" name="Sci. Rep.">
        <title>The distribution of antibiotic resistance genes in chicken gut microbiota commensals.</title>
        <authorList>
            <person name="Juricova H."/>
            <person name="Matiasovicova J."/>
            <person name="Kubasova T."/>
            <person name="Cejkova D."/>
            <person name="Rychlik I."/>
        </authorList>
    </citation>
    <scope>NUCLEOTIDE SEQUENCE [LARGE SCALE GENOMIC DNA]</scope>
    <source>
        <strain evidence="7 8">An435</strain>
    </source>
</reference>
<protein>
    <submittedName>
        <fullName evidence="7">O-antigen ligase family protein</fullName>
    </submittedName>
</protein>
<dbReference type="Pfam" id="PF04932">
    <property type="entry name" value="Wzy_C"/>
    <property type="match status" value="1"/>
</dbReference>
<sequence>MIYFIIMIVFSPFTAVIPAVYAVNLIFKKRLKIEKNYWNIGLFLLFIYSVFSGIINKNLLSLLASFVLFLYFGLNVFSQNYFVKRSRINIVIKYVVYLSVIAAIGGVIEKIIFILIGMPQHRVFSSFGNPNMAGAWFGSIILMIFYLKCINKRKKDSIIYNFSIVLIIIALLLTESTGAFIALVGSIFVYYLLKEKKDIRGLIAICITVGISSILFFIVQNKIANTTPIGELVISFNSRYRIWIGAINMILKKPITGWGILGMMQQGSNFVYSDDPSLHNKIITFLIHPHNLWLTFLVTLGVVGFLIYLYIKFNLYKDMVSLYKQHNKMLPLIASVNTMIIIQGIVDCTLYAPQLAIMFIFIGTVTYNMANNKMLRKVNFGKNKNKKNKNKDIAI</sequence>
<dbReference type="InterPro" id="IPR007016">
    <property type="entry name" value="O-antigen_ligase-rel_domated"/>
</dbReference>
<feature type="transmembrane region" description="Helical" evidence="5">
    <location>
        <begin position="330"/>
        <end position="346"/>
    </location>
</feature>
<evidence type="ECO:0000256" key="1">
    <source>
        <dbReference type="ARBA" id="ARBA00004141"/>
    </source>
</evidence>
<dbReference type="PANTHER" id="PTHR37422">
    <property type="entry name" value="TEICHURONIC ACID BIOSYNTHESIS PROTEIN TUAE"/>
    <property type="match status" value="1"/>
</dbReference>
<keyword evidence="3 5" id="KW-1133">Transmembrane helix</keyword>
<evidence type="ECO:0000313" key="8">
    <source>
        <dbReference type="Proteomes" id="UP000767334"/>
    </source>
</evidence>
<feature type="transmembrane region" description="Helical" evidence="5">
    <location>
        <begin position="61"/>
        <end position="82"/>
    </location>
</feature>
<feature type="transmembrane region" description="Helical" evidence="5">
    <location>
        <begin position="133"/>
        <end position="150"/>
    </location>
</feature>
<feature type="transmembrane region" description="Helical" evidence="5">
    <location>
        <begin position="36"/>
        <end position="55"/>
    </location>
</feature>
<keyword evidence="7" id="KW-0436">Ligase</keyword>
<dbReference type="GO" id="GO:0016874">
    <property type="term" value="F:ligase activity"/>
    <property type="evidence" value="ECO:0007669"/>
    <property type="project" value="UniProtKB-KW"/>
</dbReference>
<proteinExistence type="predicted"/>
<dbReference type="EMBL" id="JACJLL010000063">
    <property type="protein sequence ID" value="MBM6819790.1"/>
    <property type="molecule type" value="Genomic_DNA"/>
</dbReference>
<evidence type="ECO:0000256" key="5">
    <source>
        <dbReference type="SAM" id="Phobius"/>
    </source>
</evidence>
<keyword evidence="8" id="KW-1185">Reference proteome</keyword>
<name>A0ABS2FGU4_9CLOT</name>
<dbReference type="RefSeq" id="WP_204572372.1">
    <property type="nucleotide sequence ID" value="NZ_JACJLL010000063.1"/>
</dbReference>
<feature type="transmembrane region" description="Helical" evidence="5">
    <location>
        <begin position="6"/>
        <end position="27"/>
    </location>
</feature>
<feature type="transmembrane region" description="Helical" evidence="5">
    <location>
        <begin position="240"/>
        <end position="261"/>
    </location>
</feature>
<feature type="transmembrane region" description="Helical" evidence="5">
    <location>
        <begin position="94"/>
        <end position="118"/>
    </location>
</feature>
<evidence type="ECO:0000313" key="7">
    <source>
        <dbReference type="EMBL" id="MBM6819790.1"/>
    </source>
</evidence>
<feature type="transmembrane region" description="Helical" evidence="5">
    <location>
        <begin position="162"/>
        <end position="193"/>
    </location>
</feature>
<accession>A0ABS2FGU4</accession>
<dbReference type="PANTHER" id="PTHR37422:SF13">
    <property type="entry name" value="LIPOPOLYSACCHARIDE BIOSYNTHESIS PROTEIN PA4999-RELATED"/>
    <property type="match status" value="1"/>
</dbReference>
<evidence type="ECO:0000256" key="4">
    <source>
        <dbReference type="ARBA" id="ARBA00023136"/>
    </source>
</evidence>
<keyword evidence="4 5" id="KW-0472">Membrane</keyword>
<feature type="transmembrane region" description="Helical" evidence="5">
    <location>
        <begin position="199"/>
        <end position="219"/>
    </location>
</feature>
<dbReference type="Proteomes" id="UP000767334">
    <property type="component" value="Unassembled WGS sequence"/>
</dbReference>
<evidence type="ECO:0000256" key="3">
    <source>
        <dbReference type="ARBA" id="ARBA00022989"/>
    </source>
</evidence>
<comment type="subcellular location">
    <subcellularLocation>
        <location evidence="1">Membrane</location>
        <topology evidence="1">Multi-pass membrane protein</topology>
    </subcellularLocation>
</comment>
<evidence type="ECO:0000259" key="6">
    <source>
        <dbReference type="Pfam" id="PF04932"/>
    </source>
</evidence>
<feature type="transmembrane region" description="Helical" evidence="5">
    <location>
        <begin position="352"/>
        <end position="370"/>
    </location>
</feature>
<gene>
    <name evidence="7" type="ORF">H6A19_10655</name>
</gene>